<dbReference type="GO" id="GO:0004673">
    <property type="term" value="F:protein histidine kinase activity"/>
    <property type="evidence" value="ECO:0007669"/>
    <property type="project" value="UniProtKB-EC"/>
</dbReference>
<feature type="transmembrane region" description="Helical" evidence="10">
    <location>
        <begin position="147"/>
        <end position="168"/>
    </location>
</feature>
<accession>A0A517U0G2</accession>
<dbReference type="GO" id="GO:0016020">
    <property type="term" value="C:membrane"/>
    <property type="evidence" value="ECO:0007669"/>
    <property type="project" value="UniProtKB-SubCell"/>
</dbReference>
<dbReference type="PROSITE" id="PS50109">
    <property type="entry name" value="HIS_KIN"/>
    <property type="match status" value="1"/>
</dbReference>
<evidence type="ECO:0000256" key="8">
    <source>
        <dbReference type="ARBA" id="ARBA00022840"/>
    </source>
</evidence>
<dbReference type="Pfam" id="PF02518">
    <property type="entry name" value="HATPase_c"/>
    <property type="match status" value="1"/>
</dbReference>
<dbReference type="PROSITE" id="PS50885">
    <property type="entry name" value="HAMP"/>
    <property type="match status" value="1"/>
</dbReference>
<keyword evidence="10" id="KW-1133">Transmembrane helix</keyword>
<dbReference type="PANTHER" id="PTHR44936:SF10">
    <property type="entry name" value="SENSOR PROTEIN RSTB"/>
    <property type="match status" value="1"/>
</dbReference>
<dbReference type="InterPro" id="IPR003660">
    <property type="entry name" value="HAMP_dom"/>
</dbReference>
<evidence type="ECO:0000256" key="4">
    <source>
        <dbReference type="ARBA" id="ARBA00022553"/>
    </source>
</evidence>
<dbReference type="Gene3D" id="6.10.340.10">
    <property type="match status" value="1"/>
</dbReference>
<reference evidence="13 14" key="1">
    <citation type="submission" date="2019-02" db="EMBL/GenBank/DDBJ databases">
        <title>Deep-cultivation of Planctomycetes and their phenomic and genomic characterization uncovers novel biology.</title>
        <authorList>
            <person name="Wiegand S."/>
            <person name="Jogler M."/>
            <person name="Boedeker C."/>
            <person name="Pinto D."/>
            <person name="Vollmers J."/>
            <person name="Rivas-Marin E."/>
            <person name="Kohn T."/>
            <person name="Peeters S.H."/>
            <person name="Heuer A."/>
            <person name="Rast P."/>
            <person name="Oberbeckmann S."/>
            <person name="Bunk B."/>
            <person name="Jeske O."/>
            <person name="Meyerdierks A."/>
            <person name="Storesund J.E."/>
            <person name="Kallscheuer N."/>
            <person name="Luecker S."/>
            <person name="Lage O.M."/>
            <person name="Pohl T."/>
            <person name="Merkel B.J."/>
            <person name="Hornburger P."/>
            <person name="Mueller R.-W."/>
            <person name="Bruemmer F."/>
            <person name="Labrenz M."/>
            <person name="Spormann A.M."/>
            <person name="Op den Camp H."/>
            <person name="Overmann J."/>
            <person name="Amann R."/>
            <person name="Jetten M.S.M."/>
            <person name="Mascher T."/>
            <person name="Medema M.H."/>
            <person name="Devos D.P."/>
            <person name="Kaster A.-K."/>
            <person name="Ovreas L."/>
            <person name="Rohde M."/>
            <person name="Galperin M.Y."/>
            <person name="Jogler C."/>
        </authorList>
    </citation>
    <scope>NUCLEOTIDE SEQUENCE [LARGE SCALE GENOMIC DNA]</scope>
    <source>
        <strain evidence="13 14">I41</strain>
    </source>
</reference>
<dbReference type="EMBL" id="CP036339">
    <property type="protein sequence ID" value="QDT74095.1"/>
    <property type="molecule type" value="Genomic_DNA"/>
</dbReference>
<keyword evidence="10" id="KW-0472">Membrane</keyword>
<comment type="subcellular location">
    <subcellularLocation>
        <location evidence="2">Membrane</location>
    </subcellularLocation>
</comment>
<sequence length="450" mass="48886">MFPVIAVAIASLGTVGALNALLAGRQTSSRIERRLRGVVEVLSKSNFPLSDAVLRQMRELSSAEFVLYDESGVALASSFAAAPAVLPPAAPTRETTDLKLGSPLQVEGRWYFHAVAVLPARDVGQSAQLLHVMFPVEEYQRNWREAFMPPLVVGVVTIAVVAIVARLIGGRLSRATGQLENDVMRIAKGDFAPAQLPTTDDEIRDLAIAVNRTAEMLADYEQQVRRTEQMRTVSLLGAGLAHEMRNAATGCRMALDLHAEKCGAQNGDESLFVAKRQLRLMESQLQRFLRAGKPLDDAEKREISLTALVDDLISLVRPSARHARVKLAWTPPDHDILVLADQEALGQVVLNLLINAVEAVQQNGDDLPRVIDVSLRKLEDGTAEFGVCDTGPGPKNSLESALFDPFVTSKAEGVGLGLAVAREVVEAHQGSIDWSRTDGRTSFRVVIPMR</sequence>
<evidence type="ECO:0000256" key="9">
    <source>
        <dbReference type="SAM" id="Coils"/>
    </source>
</evidence>
<gene>
    <name evidence="13" type="primary">kinE_1</name>
    <name evidence="13" type="ORF">I41_32890</name>
</gene>
<dbReference type="InterPro" id="IPR036890">
    <property type="entry name" value="HATPase_C_sf"/>
</dbReference>
<dbReference type="KEGG" id="llh:I41_32890"/>
<dbReference type="GO" id="GO:0007165">
    <property type="term" value="P:signal transduction"/>
    <property type="evidence" value="ECO:0007669"/>
    <property type="project" value="InterPro"/>
</dbReference>
<keyword evidence="7 13" id="KW-0418">Kinase</keyword>
<dbReference type="PRINTS" id="PR00344">
    <property type="entry name" value="BCTRLSENSOR"/>
</dbReference>
<dbReference type="InterPro" id="IPR003594">
    <property type="entry name" value="HATPase_dom"/>
</dbReference>
<dbReference type="PANTHER" id="PTHR44936">
    <property type="entry name" value="SENSOR PROTEIN CREC"/>
    <property type="match status" value="1"/>
</dbReference>
<evidence type="ECO:0000256" key="7">
    <source>
        <dbReference type="ARBA" id="ARBA00022777"/>
    </source>
</evidence>
<protein>
    <recommendedName>
        <fullName evidence="3">histidine kinase</fullName>
        <ecNumber evidence="3">2.7.13.3</ecNumber>
    </recommendedName>
</protein>
<keyword evidence="14" id="KW-1185">Reference proteome</keyword>
<dbReference type="InterPro" id="IPR005467">
    <property type="entry name" value="His_kinase_dom"/>
</dbReference>
<evidence type="ECO:0000256" key="1">
    <source>
        <dbReference type="ARBA" id="ARBA00000085"/>
    </source>
</evidence>
<dbReference type="InterPro" id="IPR004358">
    <property type="entry name" value="Sig_transdc_His_kin-like_C"/>
</dbReference>
<dbReference type="Gene3D" id="3.30.565.10">
    <property type="entry name" value="Histidine kinase-like ATPase, C-terminal domain"/>
    <property type="match status" value="1"/>
</dbReference>
<evidence type="ECO:0000259" key="11">
    <source>
        <dbReference type="PROSITE" id="PS50109"/>
    </source>
</evidence>
<evidence type="ECO:0000256" key="10">
    <source>
        <dbReference type="SAM" id="Phobius"/>
    </source>
</evidence>
<dbReference type="SUPFAM" id="SSF55874">
    <property type="entry name" value="ATPase domain of HSP90 chaperone/DNA topoisomerase II/histidine kinase"/>
    <property type="match status" value="1"/>
</dbReference>
<dbReference type="GO" id="GO:0005524">
    <property type="term" value="F:ATP binding"/>
    <property type="evidence" value="ECO:0007669"/>
    <property type="project" value="UniProtKB-KW"/>
</dbReference>
<keyword evidence="8" id="KW-0067">ATP-binding</keyword>
<name>A0A517U0G2_9BACT</name>
<dbReference type="AlphaFoldDB" id="A0A517U0G2"/>
<comment type="catalytic activity">
    <reaction evidence="1">
        <text>ATP + protein L-histidine = ADP + protein N-phospho-L-histidine.</text>
        <dbReference type="EC" id="2.7.13.3"/>
    </reaction>
</comment>
<keyword evidence="10" id="KW-0812">Transmembrane</keyword>
<keyword evidence="5 13" id="KW-0808">Transferase</keyword>
<dbReference type="Proteomes" id="UP000317909">
    <property type="component" value="Chromosome"/>
</dbReference>
<evidence type="ECO:0000256" key="6">
    <source>
        <dbReference type="ARBA" id="ARBA00022741"/>
    </source>
</evidence>
<evidence type="ECO:0000313" key="14">
    <source>
        <dbReference type="Proteomes" id="UP000317909"/>
    </source>
</evidence>
<evidence type="ECO:0000256" key="2">
    <source>
        <dbReference type="ARBA" id="ARBA00004370"/>
    </source>
</evidence>
<evidence type="ECO:0000313" key="13">
    <source>
        <dbReference type="EMBL" id="QDT74095.1"/>
    </source>
</evidence>
<organism evidence="13 14">
    <name type="scientific">Lacipirellula limnantheis</name>
    <dbReference type="NCBI Taxonomy" id="2528024"/>
    <lineage>
        <taxon>Bacteria</taxon>
        <taxon>Pseudomonadati</taxon>
        <taxon>Planctomycetota</taxon>
        <taxon>Planctomycetia</taxon>
        <taxon>Pirellulales</taxon>
        <taxon>Lacipirellulaceae</taxon>
        <taxon>Lacipirellula</taxon>
    </lineage>
</organism>
<evidence type="ECO:0000259" key="12">
    <source>
        <dbReference type="PROSITE" id="PS50885"/>
    </source>
</evidence>
<evidence type="ECO:0000256" key="3">
    <source>
        <dbReference type="ARBA" id="ARBA00012438"/>
    </source>
</evidence>
<dbReference type="InterPro" id="IPR050980">
    <property type="entry name" value="2C_sensor_his_kinase"/>
</dbReference>
<dbReference type="SMART" id="SM00387">
    <property type="entry name" value="HATPase_c"/>
    <property type="match status" value="1"/>
</dbReference>
<keyword evidence="6" id="KW-0547">Nucleotide-binding</keyword>
<dbReference type="CDD" id="cd06225">
    <property type="entry name" value="HAMP"/>
    <property type="match status" value="1"/>
</dbReference>
<feature type="coiled-coil region" evidence="9">
    <location>
        <begin position="203"/>
        <end position="230"/>
    </location>
</feature>
<keyword evidence="4" id="KW-0597">Phosphoprotein</keyword>
<evidence type="ECO:0000256" key="5">
    <source>
        <dbReference type="ARBA" id="ARBA00022679"/>
    </source>
</evidence>
<feature type="domain" description="Histidine kinase" evidence="11">
    <location>
        <begin position="239"/>
        <end position="450"/>
    </location>
</feature>
<dbReference type="EC" id="2.7.13.3" evidence="3"/>
<keyword evidence="9" id="KW-0175">Coiled coil</keyword>
<feature type="domain" description="HAMP" evidence="12">
    <location>
        <begin position="170"/>
        <end position="222"/>
    </location>
</feature>
<proteinExistence type="predicted"/>